<feature type="domain" description="Peptidoglycan binding-like" evidence="1">
    <location>
        <begin position="2"/>
        <end position="36"/>
    </location>
</feature>
<keyword evidence="3" id="KW-1185">Reference proteome</keyword>
<organism evidence="2 3">
    <name type="scientific">Streptantibioticus ferralitis</name>
    <dbReference type="NCBI Taxonomy" id="236510"/>
    <lineage>
        <taxon>Bacteria</taxon>
        <taxon>Bacillati</taxon>
        <taxon>Actinomycetota</taxon>
        <taxon>Actinomycetes</taxon>
        <taxon>Kitasatosporales</taxon>
        <taxon>Streptomycetaceae</taxon>
        <taxon>Streptantibioticus</taxon>
    </lineage>
</organism>
<dbReference type="Pfam" id="PF01471">
    <property type="entry name" value="PG_binding_1"/>
    <property type="match status" value="1"/>
</dbReference>
<dbReference type="InterPro" id="IPR036365">
    <property type="entry name" value="PGBD-like_sf"/>
</dbReference>
<evidence type="ECO:0000313" key="3">
    <source>
        <dbReference type="Proteomes" id="UP001220022"/>
    </source>
</evidence>
<accession>A0ABT5YXU8</accession>
<evidence type="ECO:0000313" key="2">
    <source>
        <dbReference type="EMBL" id="MDF2256370.1"/>
    </source>
</evidence>
<comment type="caution">
    <text evidence="2">The sequence shown here is derived from an EMBL/GenBank/DDBJ whole genome shotgun (WGS) entry which is preliminary data.</text>
</comment>
<name>A0ABT5YXU8_9ACTN</name>
<dbReference type="RefSeq" id="WP_275812373.1">
    <property type="nucleotide sequence ID" value="NZ_BAAANM010000004.1"/>
</dbReference>
<evidence type="ECO:0000259" key="1">
    <source>
        <dbReference type="Pfam" id="PF01471"/>
    </source>
</evidence>
<dbReference type="SUPFAM" id="SSF47090">
    <property type="entry name" value="PGBD-like"/>
    <property type="match status" value="1"/>
</dbReference>
<dbReference type="Gene3D" id="1.10.101.10">
    <property type="entry name" value="PGBD-like superfamily/PGBD"/>
    <property type="match status" value="1"/>
</dbReference>
<sequence length="43" mass="4703">MDGIYGPNTKGAVLAFQRRNGLAVDGVVGPNTWRKLRVTSHFC</sequence>
<gene>
    <name evidence="2" type="ORF">P2L57_11665</name>
</gene>
<dbReference type="InterPro" id="IPR002477">
    <property type="entry name" value="Peptidoglycan-bd-like"/>
</dbReference>
<dbReference type="EMBL" id="JARHTQ010000006">
    <property type="protein sequence ID" value="MDF2256370.1"/>
    <property type="molecule type" value="Genomic_DNA"/>
</dbReference>
<dbReference type="InterPro" id="IPR036366">
    <property type="entry name" value="PGBDSf"/>
</dbReference>
<reference evidence="2 3" key="1">
    <citation type="submission" date="2023-03" db="EMBL/GenBank/DDBJ databases">
        <title>Draft genome sequence of type strain Streptomyces ferralitis JCM 14344.</title>
        <authorList>
            <person name="Klaysubun C."/>
            <person name="Duangmal K."/>
        </authorList>
    </citation>
    <scope>NUCLEOTIDE SEQUENCE [LARGE SCALE GENOMIC DNA]</scope>
    <source>
        <strain evidence="2 3">JCM 14344</strain>
    </source>
</reference>
<proteinExistence type="predicted"/>
<dbReference type="Proteomes" id="UP001220022">
    <property type="component" value="Unassembled WGS sequence"/>
</dbReference>
<protein>
    <submittedName>
        <fullName evidence="2">Peptidoglycan-binding domain-containing protein</fullName>
    </submittedName>
</protein>